<reference evidence="6 7" key="1">
    <citation type="submission" date="2019-02" db="EMBL/GenBank/DDBJ databases">
        <title>Genomic Encyclopedia of Archaeal and Bacterial Type Strains, Phase II (KMG-II): from individual species to whole genera.</title>
        <authorList>
            <person name="Goeker M."/>
        </authorList>
    </citation>
    <scope>NUCLEOTIDE SEQUENCE [LARGE SCALE GENOMIC DNA]</scope>
    <source>
        <strain evidence="6 7">DSM 18101</strain>
    </source>
</reference>
<protein>
    <submittedName>
        <fullName evidence="6">LuxR family two component transcriptional regulator</fullName>
    </submittedName>
</protein>
<dbReference type="PROSITE" id="PS50110">
    <property type="entry name" value="RESPONSE_REGULATORY"/>
    <property type="match status" value="1"/>
</dbReference>
<evidence type="ECO:0000256" key="3">
    <source>
        <dbReference type="PROSITE-ProRule" id="PRU00169"/>
    </source>
</evidence>
<evidence type="ECO:0000256" key="1">
    <source>
        <dbReference type="ARBA" id="ARBA00022553"/>
    </source>
</evidence>
<dbReference type="InterPro" id="IPR016032">
    <property type="entry name" value="Sig_transdc_resp-reg_C-effctor"/>
</dbReference>
<dbReference type="SMART" id="SM00421">
    <property type="entry name" value="HTH_LUXR"/>
    <property type="match status" value="1"/>
</dbReference>
<dbReference type="PANTHER" id="PTHR45566:SF2">
    <property type="entry name" value="NARL SUBFAMILY"/>
    <property type="match status" value="1"/>
</dbReference>
<dbReference type="SUPFAM" id="SSF52172">
    <property type="entry name" value="CheY-like"/>
    <property type="match status" value="1"/>
</dbReference>
<dbReference type="AlphaFoldDB" id="A0A4Q7YYN8"/>
<dbReference type="PROSITE" id="PS50043">
    <property type="entry name" value="HTH_LUXR_2"/>
    <property type="match status" value="1"/>
</dbReference>
<dbReference type="InterPro" id="IPR058245">
    <property type="entry name" value="NreC/VraR/RcsB-like_REC"/>
</dbReference>
<dbReference type="InterPro" id="IPR000792">
    <property type="entry name" value="Tscrpt_reg_LuxR_C"/>
</dbReference>
<evidence type="ECO:0000259" key="4">
    <source>
        <dbReference type="PROSITE" id="PS50043"/>
    </source>
</evidence>
<evidence type="ECO:0000313" key="6">
    <source>
        <dbReference type="EMBL" id="RZU42295.1"/>
    </source>
</evidence>
<dbReference type="Pfam" id="PF00196">
    <property type="entry name" value="GerE"/>
    <property type="match status" value="1"/>
</dbReference>
<dbReference type="InterPro" id="IPR011006">
    <property type="entry name" value="CheY-like_superfamily"/>
</dbReference>
<feature type="modified residue" description="4-aspartylphosphate" evidence="3">
    <location>
        <position position="61"/>
    </location>
</feature>
<proteinExistence type="predicted"/>
<dbReference type="CDD" id="cd06170">
    <property type="entry name" value="LuxR_C_like"/>
    <property type="match status" value="1"/>
</dbReference>
<dbReference type="RefSeq" id="WP_130420070.1">
    <property type="nucleotide sequence ID" value="NZ_SHKW01000001.1"/>
</dbReference>
<comment type="caution">
    <text evidence="6">The sequence shown here is derived from an EMBL/GenBank/DDBJ whole genome shotgun (WGS) entry which is preliminary data.</text>
</comment>
<accession>A0A4Q7YYN8</accession>
<keyword evidence="2" id="KW-0238">DNA-binding</keyword>
<feature type="domain" description="Response regulatory" evidence="5">
    <location>
        <begin position="10"/>
        <end position="126"/>
    </location>
</feature>
<dbReference type="EMBL" id="SHKW01000001">
    <property type="protein sequence ID" value="RZU42295.1"/>
    <property type="molecule type" value="Genomic_DNA"/>
</dbReference>
<keyword evidence="1 3" id="KW-0597">Phosphoprotein</keyword>
<dbReference type="GO" id="GO:0003677">
    <property type="term" value="F:DNA binding"/>
    <property type="evidence" value="ECO:0007669"/>
    <property type="project" value="UniProtKB-KW"/>
</dbReference>
<dbReference type="PANTHER" id="PTHR45566">
    <property type="entry name" value="HTH-TYPE TRANSCRIPTIONAL REGULATOR YHJB-RELATED"/>
    <property type="match status" value="1"/>
</dbReference>
<gene>
    <name evidence="6" type="ORF">BDD14_3855</name>
</gene>
<feature type="domain" description="HTH luxR-type" evidence="4">
    <location>
        <begin position="145"/>
        <end position="210"/>
    </location>
</feature>
<keyword evidence="7" id="KW-1185">Reference proteome</keyword>
<dbReference type="InterPro" id="IPR001789">
    <property type="entry name" value="Sig_transdc_resp-reg_receiver"/>
</dbReference>
<dbReference type="SUPFAM" id="SSF46894">
    <property type="entry name" value="C-terminal effector domain of the bipartite response regulators"/>
    <property type="match status" value="1"/>
</dbReference>
<evidence type="ECO:0000313" key="7">
    <source>
        <dbReference type="Proteomes" id="UP000292958"/>
    </source>
</evidence>
<dbReference type="Proteomes" id="UP000292958">
    <property type="component" value="Unassembled WGS sequence"/>
</dbReference>
<dbReference type="GO" id="GO:0000160">
    <property type="term" value="P:phosphorelay signal transduction system"/>
    <property type="evidence" value="ECO:0007669"/>
    <property type="project" value="InterPro"/>
</dbReference>
<dbReference type="CDD" id="cd17535">
    <property type="entry name" value="REC_NarL-like"/>
    <property type="match status" value="1"/>
</dbReference>
<dbReference type="Gene3D" id="3.40.50.2300">
    <property type="match status" value="1"/>
</dbReference>
<name>A0A4Q7YYN8_9BACT</name>
<organism evidence="6 7">
    <name type="scientific">Edaphobacter modestus</name>
    <dbReference type="NCBI Taxonomy" id="388466"/>
    <lineage>
        <taxon>Bacteria</taxon>
        <taxon>Pseudomonadati</taxon>
        <taxon>Acidobacteriota</taxon>
        <taxon>Terriglobia</taxon>
        <taxon>Terriglobales</taxon>
        <taxon>Acidobacteriaceae</taxon>
        <taxon>Edaphobacter</taxon>
    </lineage>
</organism>
<evidence type="ECO:0000259" key="5">
    <source>
        <dbReference type="PROSITE" id="PS50110"/>
    </source>
</evidence>
<evidence type="ECO:0000256" key="2">
    <source>
        <dbReference type="ARBA" id="ARBA00023125"/>
    </source>
</evidence>
<dbReference type="OrthoDB" id="9796655at2"/>
<sequence length="214" mass="23823">MNSTTNSVIRIYLLDDHRLFREGLRRLLDSDERFVIAGQSGDSAQTLTDLQNTTVDVLVLDYDLGNENAIALLEPLRSMNFAGKILIVTAGLPDKDALALIRAGISGIFHKQESPEDLQRAIVEVSQGRVLIDQQYLQAVVAAVQPQESTRFTERERVTLRYLLQGLANKEIAGSLNISESAVKATLQQLFSKTGVRTRSQLVLLAIEKYRDQL</sequence>
<dbReference type="Pfam" id="PF00072">
    <property type="entry name" value="Response_reg"/>
    <property type="match status" value="1"/>
</dbReference>
<dbReference type="PRINTS" id="PR00038">
    <property type="entry name" value="HTHLUXR"/>
</dbReference>
<dbReference type="GO" id="GO:0006355">
    <property type="term" value="P:regulation of DNA-templated transcription"/>
    <property type="evidence" value="ECO:0007669"/>
    <property type="project" value="InterPro"/>
</dbReference>
<dbReference type="SMART" id="SM00448">
    <property type="entry name" value="REC"/>
    <property type="match status" value="1"/>
</dbReference>
<dbReference type="InterPro" id="IPR051015">
    <property type="entry name" value="EvgA-like"/>
</dbReference>